<evidence type="ECO:0000256" key="7">
    <source>
        <dbReference type="ARBA" id="ARBA00023002"/>
    </source>
</evidence>
<dbReference type="PROSITE" id="PS51669">
    <property type="entry name" value="4FE4S_MOW_BIS_MGD"/>
    <property type="match status" value="1"/>
</dbReference>
<reference evidence="12 13" key="1">
    <citation type="journal article" date="2011" name="J. Bacteriol.">
        <title>Genome sequence of the mercury-methylating and pleomorphic Desulfovibrio africanus Strain Walvis Bay.</title>
        <authorList>
            <person name="Brown S.D."/>
            <person name="Wall J.D."/>
            <person name="Kucken A.M."/>
            <person name="Gilmour C.C."/>
            <person name="Podar M."/>
            <person name="Brandt C.C."/>
            <person name="Teshima H."/>
            <person name="Detter J.C."/>
            <person name="Han C.S."/>
            <person name="Land M.L."/>
            <person name="Lucas S."/>
            <person name="Han J."/>
            <person name="Pennacchio L."/>
            <person name="Nolan M."/>
            <person name="Pitluck S."/>
            <person name="Woyke T."/>
            <person name="Goodwin L."/>
            <person name="Palumbo A.V."/>
            <person name="Elias D.A."/>
        </authorList>
    </citation>
    <scope>NUCLEOTIDE SEQUENCE [LARGE SCALE GENOMIC DNA]</scope>
    <source>
        <strain evidence="12 13">Walvis Bay</strain>
    </source>
</reference>
<dbReference type="Pfam" id="PF01568">
    <property type="entry name" value="Molydop_binding"/>
    <property type="match status" value="1"/>
</dbReference>
<keyword evidence="5" id="KW-0479">Metal-binding</keyword>
<dbReference type="InterPro" id="IPR006656">
    <property type="entry name" value="Mopterin_OxRdtase"/>
</dbReference>
<evidence type="ECO:0000256" key="9">
    <source>
        <dbReference type="ARBA" id="ARBA00023014"/>
    </source>
</evidence>
<dbReference type="PANTHER" id="PTHR43742:SF9">
    <property type="entry name" value="TETRATHIONATE REDUCTASE SUBUNIT A"/>
    <property type="match status" value="1"/>
</dbReference>
<dbReference type="InterPro" id="IPR006311">
    <property type="entry name" value="TAT_signal"/>
</dbReference>
<dbReference type="InterPro" id="IPR006655">
    <property type="entry name" value="Mopterin_OxRdtase_prok_CS"/>
</dbReference>
<dbReference type="SUPFAM" id="SSF53706">
    <property type="entry name" value="Formate dehydrogenase/DMSO reductase, domains 1-3"/>
    <property type="match status" value="1"/>
</dbReference>
<dbReference type="SUPFAM" id="SSF50692">
    <property type="entry name" value="ADC-like"/>
    <property type="match status" value="1"/>
</dbReference>
<dbReference type="STRING" id="690850.Desaf_1489"/>
<feature type="signal peptide" evidence="10">
    <location>
        <begin position="1"/>
        <end position="22"/>
    </location>
</feature>
<dbReference type="Gene3D" id="3.40.50.740">
    <property type="match status" value="1"/>
</dbReference>
<gene>
    <name evidence="12" type="ORF">Desaf_1489</name>
</gene>
<dbReference type="GO" id="GO:0046872">
    <property type="term" value="F:metal ion binding"/>
    <property type="evidence" value="ECO:0007669"/>
    <property type="project" value="UniProtKB-KW"/>
</dbReference>
<keyword evidence="13" id="KW-1185">Reference proteome</keyword>
<comment type="similarity">
    <text evidence="2">Belongs to the prokaryotic molybdopterin-containing oxidoreductase family.</text>
</comment>
<keyword evidence="7" id="KW-0560">Oxidoreductase</keyword>
<dbReference type="PROSITE" id="PS00932">
    <property type="entry name" value="MOLYBDOPTERIN_PROK_3"/>
    <property type="match status" value="1"/>
</dbReference>
<dbReference type="eggNOG" id="COG0243">
    <property type="taxonomic scope" value="Bacteria"/>
</dbReference>
<keyword evidence="4" id="KW-0500">Molybdenum</keyword>
<dbReference type="CDD" id="cd02778">
    <property type="entry name" value="MopB_CT_Thiosulfate-R-like"/>
    <property type="match status" value="1"/>
</dbReference>
<evidence type="ECO:0000313" key="13">
    <source>
        <dbReference type="Proteomes" id="UP000007844"/>
    </source>
</evidence>
<evidence type="ECO:0000256" key="3">
    <source>
        <dbReference type="ARBA" id="ARBA00022485"/>
    </source>
</evidence>
<feature type="domain" description="4Fe-4S Mo/W bis-MGD-type" evidence="11">
    <location>
        <begin position="47"/>
        <end position="103"/>
    </location>
</feature>
<organism evidence="12 13">
    <name type="scientific">Desulfocurvibacter africanus subsp. africanus str. Walvis Bay</name>
    <dbReference type="NCBI Taxonomy" id="690850"/>
    <lineage>
        <taxon>Bacteria</taxon>
        <taxon>Pseudomonadati</taxon>
        <taxon>Thermodesulfobacteriota</taxon>
        <taxon>Desulfovibrionia</taxon>
        <taxon>Desulfovibrionales</taxon>
        <taxon>Desulfovibrionaceae</taxon>
        <taxon>Desulfocurvibacter</taxon>
    </lineage>
</organism>
<dbReference type="Pfam" id="PF00384">
    <property type="entry name" value="Molybdopterin"/>
    <property type="match status" value="1"/>
</dbReference>
<keyword evidence="6 10" id="KW-0732">Signal</keyword>
<evidence type="ECO:0000256" key="2">
    <source>
        <dbReference type="ARBA" id="ARBA00010312"/>
    </source>
</evidence>
<evidence type="ECO:0000256" key="5">
    <source>
        <dbReference type="ARBA" id="ARBA00022723"/>
    </source>
</evidence>
<dbReference type="Gene3D" id="3.30.2070.10">
    <property type="entry name" value="Formate dehydrogenase/DMSO reductase"/>
    <property type="match status" value="1"/>
</dbReference>
<dbReference type="InterPro" id="IPR006657">
    <property type="entry name" value="MoPterin_dinucl-bd_dom"/>
</dbReference>
<dbReference type="Gene3D" id="2.20.25.90">
    <property type="entry name" value="ADC-like domains"/>
    <property type="match status" value="1"/>
</dbReference>
<dbReference type="InterPro" id="IPR009010">
    <property type="entry name" value="Asp_de-COase-like_dom_sf"/>
</dbReference>
<comment type="cofactor">
    <cofactor evidence="1">
        <name>Mo-bis(molybdopterin guanine dinucleotide)</name>
        <dbReference type="ChEBI" id="CHEBI:60539"/>
    </cofactor>
</comment>
<dbReference type="EMBL" id="CP003221">
    <property type="protein sequence ID" value="EGJ49826.1"/>
    <property type="molecule type" value="Genomic_DNA"/>
</dbReference>
<dbReference type="HOGENOM" id="CLU_000422_13_3_7"/>
<dbReference type="CDD" id="cd02755">
    <property type="entry name" value="MopB_Thiosulfate-R-like"/>
    <property type="match status" value="1"/>
</dbReference>
<evidence type="ECO:0000256" key="10">
    <source>
        <dbReference type="SAM" id="SignalP"/>
    </source>
</evidence>
<evidence type="ECO:0000256" key="8">
    <source>
        <dbReference type="ARBA" id="ARBA00023004"/>
    </source>
</evidence>
<dbReference type="RefSeq" id="WP_014259612.1">
    <property type="nucleotide sequence ID" value="NC_016629.1"/>
</dbReference>
<evidence type="ECO:0000259" key="11">
    <source>
        <dbReference type="PROSITE" id="PS51669"/>
    </source>
</evidence>
<feature type="chain" id="PRO_5003308866" evidence="10">
    <location>
        <begin position="23"/>
        <end position="730"/>
    </location>
</feature>
<dbReference type="SMART" id="SM00926">
    <property type="entry name" value="Molybdop_Fe4S4"/>
    <property type="match status" value="1"/>
</dbReference>
<dbReference type="Gene3D" id="2.40.40.20">
    <property type="match status" value="1"/>
</dbReference>
<dbReference type="PROSITE" id="PS51318">
    <property type="entry name" value="TAT"/>
    <property type="match status" value="1"/>
</dbReference>
<accession>F3Z0C4</accession>
<dbReference type="GO" id="GO:0043546">
    <property type="term" value="F:molybdopterin cofactor binding"/>
    <property type="evidence" value="ECO:0007669"/>
    <property type="project" value="InterPro"/>
</dbReference>
<dbReference type="Proteomes" id="UP000007844">
    <property type="component" value="Chromosome"/>
</dbReference>
<sequence length="730" mass="79945">MTPNKARRISRRGFLKAAGAVAAGLAAARPETVAAVAGSPAATITEWESRFSACDMCFNRCGLIARVENGVVRKLDPNPKFLKSRGMLCARGNAGIAQLYDPDRLKHPLLRVGERGEGKWKRISWDEALDLAAQRLQAIRKEHSPSGVLFMAGSDMQSSFVNRFAEVFGSFNVTSHESNCLMSNTRAYLDTFGEVPFPDVLNSKYVLMAGANRFEALVTPDSMDLMTAMRERGCKLVVLDPRFTKTAALAHEWWPIKPGTDMAFMLAVMHVITSENLYDKAWVAEKTYGIEQLTQHVKRYDPRWAEGETGIPAADIARMAREMAAAAPQSMVYPGRRSSDYVNSTQIRRSFAMLNALLANWDRPGGLLGAREVGLGSGIPFSAPWYDENPFERADAGIAPLMIEHEGSYVLLREAVLKGEPYPLKGFFSFKVNPLATAPDRAKSIEMMKAFDFSVVVDIAMSDTAWFADLVLPAPSYLERMDPASALQGSSACACVVDRDPVVPAMFESRPVFDICKALAQRLELGEFFDFDMAAFRKAQLKDLPGAEKALAEDGVYYNPSKVYGIYEGRIYKTKSQKIEFFNQRYADEGLDPMPVYSAPKAVPDGMFRMVVGRSAVYTHSATNNALLRQLEPDCLLWINPKRADALGIKDGDAVIVQSAVGKGQAKALVTEAIRADTAYMPTGFGALSKGLSLAHGNGASMAGVLESNFDAISGNAAMHETFVTVTRKA</sequence>
<dbReference type="GO" id="GO:0051539">
    <property type="term" value="F:4 iron, 4 sulfur cluster binding"/>
    <property type="evidence" value="ECO:0007669"/>
    <property type="project" value="UniProtKB-KW"/>
</dbReference>
<dbReference type="InterPro" id="IPR006963">
    <property type="entry name" value="Mopterin_OxRdtase_4Fe-4S_dom"/>
</dbReference>
<evidence type="ECO:0000256" key="4">
    <source>
        <dbReference type="ARBA" id="ARBA00022505"/>
    </source>
</evidence>
<dbReference type="KEGG" id="daf:Desaf_1489"/>
<protein>
    <submittedName>
        <fullName evidence="12">Nitrate reductase</fullName>
    </submittedName>
</protein>
<dbReference type="InterPro" id="IPR050612">
    <property type="entry name" value="Prok_Mopterin_Oxidored"/>
</dbReference>
<dbReference type="AlphaFoldDB" id="F3Z0C4"/>
<name>F3Z0C4_DESAF</name>
<proteinExistence type="inferred from homology"/>
<evidence type="ECO:0000256" key="6">
    <source>
        <dbReference type="ARBA" id="ARBA00022729"/>
    </source>
</evidence>
<dbReference type="PANTHER" id="PTHR43742">
    <property type="entry name" value="TRIMETHYLAMINE-N-OXIDE REDUCTASE"/>
    <property type="match status" value="1"/>
</dbReference>
<keyword evidence="9" id="KW-0411">Iron-sulfur</keyword>
<dbReference type="Gene3D" id="3.40.228.10">
    <property type="entry name" value="Dimethylsulfoxide Reductase, domain 2"/>
    <property type="match status" value="1"/>
</dbReference>
<evidence type="ECO:0000256" key="1">
    <source>
        <dbReference type="ARBA" id="ARBA00001942"/>
    </source>
</evidence>
<dbReference type="GO" id="GO:0016491">
    <property type="term" value="F:oxidoreductase activity"/>
    <property type="evidence" value="ECO:0007669"/>
    <property type="project" value="UniProtKB-KW"/>
</dbReference>
<evidence type="ECO:0000313" key="12">
    <source>
        <dbReference type="EMBL" id="EGJ49826.1"/>
    </source>
</evidence>
<dbReference type="Pfam" id="PF04879">
    <property type="entry name" value="Molybdop_Fe4S4"/>
    <property type="match status" value="1"/>
</dbReference>
<keyword evidence="3" id="KW-0004">4Fe-4S</keyword>
<keyword evidence="8" id="KW-0408">Iron</keyword>